<evidence type="ECO:0000256" key="1">
    <source>
        <dbReference type="SAM" id="MobiDB-lite"/>
    </source>
</evidence>
<dbReference type="AlphaFoldDB" id="A0A177CEQ2"/>
<dbReference type="GeneID" id="28762234"/>
<dbReference type="InParanoid" id="A0A177CEQ2"/>
<dbReference type="OrthoDB" id="4670414at2759"/>
<dbReference type="EMBL" id="KV441553">
    <property type="protein sequence ID" value="OAG05279.1"/>
    <property type="molecule type" value="Genomic_DNA"/>
</dbReference>
<name>A0A177CEQ2_9PLEO</name>
<dbReference type="RefSeq" id="XP_018035644.1">
    <property type="nucleotide sequence ID" value="XM_018178748.1"/>
</dbReference>
<gene>
    <name evidence="2" type="ORF">CC84DRAFT_1165574</name>
</gene>
<feature type="compositionally biased region" description="Acidic residues" evidence="1">
    <location>
        <begin position="309"/>
        <end position="321"/>
    </location>
</feature>
<reference evidence="2 3" key="1">
    <citation type="submission" date="2016-05" db="EMBL/GenBank/DDBJ databases">
        <title>Comparative analysis of secretome profiles of manganese(II)-oxidizing ascomycete fungi.</title>
        <authorList>
            <consortium name="DOE Joint Genome Institute"/>
            <person name="Zeiner C.A."/>
            <person name="Purvine S.O."/>
            <person name="Zink E.M."/>
            <person name="Wu S."/>
            <person name="Pasa-Tolic L."/>
            <person name="Chaput D.L."/>
            <person name="Haridas S."/>
            <person name="Grigoriev I.V."/>
            <person name="Santelli C.M."/>
            <person name="Hansel C.M."/>
        </authorList>
    </citation>
    <scope>NUCLEOTIDE SEQUENCE [LARGE SCALE GENOMIC DNA]</scope>
    <source>
        <strain evidence="2 3">AP3s5-JAC2a</strain>
    </source>
</reference>
<keyword evidence="3" id="KW-1185">Reference proteome</keyword>
<evidence type="ECO:0000313" key="2">
    <source>
        <dbReference type="EMBL" id="OAG05279.1"/>
    </source>
</evidence>
<dbReference type="Proteomes" id="UP000077069">
    <property type="component" value="Unassembled WGS sequence"/>
</dbReference>
<sequence length="358" mass="39828">MALGGRQKRTFLPYETAVLPEDLRLGSLYLNPLEPVNGLARDRFEYRRDSSLVEQSDYETHISNFTRKAKAVKGYSHGFQRSHMNSAGLSFTSFLGLGSKRENSVHITLTGTSGRRVQIRDPEVFLEEVLKQPGVDEWLRMHATPKYKSRYSASTWTAPELWLVTGLQYVTGGEYHFEDNAAKELLAHGGLDVGAAAGGPAGVAKLKAEARHERANGAQNGGVQEDECVWAAQFMPVMIEFGPQAPDAKLTKRGWFPKTIKTIYLEDVKDLEFQGVRAGDKPVGEETPELVARITTAAEARDHDASEEKDSESEGSEEFVIDDGPYVQSLQNANFEMHNKYTNYLAKKAGQRTQRIAN</sequence>
<feature type="compositionally biased region" description="Basic and acidic residues" evidence="1">
    <location>
        <begin position="299"/>
        <end position="308"/>
    </location>
</feature>
<dbReference type="STRING" id="1460663.A0A177CEQ2"/>
<protein>
    <submittedName>
        <fullName evidence="2">Uncharacterized protein</fullName>
    </submittedName>
</protein>
<organism evidence="2 3">
    <name type="scientific">Paraphaeosphaeria sporulosa</name>
    <dbReference type="NCBI Taxonomy" id="1460663"/>
    <lineage>
        <taxon>Eukaryota</taxon>
        <taxon>Fungi</taxon>
        <taxon>Dikarya</taxon>
        <taxon>Ascomycota</taxon>
        <taxon>Pezizomycotina</taxon>
        <taxon>Dothideomycetes</taxon>
        <taxon>Pleosporomycetidae</taxon>
        <taxon>Pleosporales</taxon>
        <taxon>Massarineae</taxon>
        <taxon>Didymosphaeriaceae</taxon>
        <taxon>Paraphaeosphaeria</taxon>
    </lineage>
</organism>
<accession>A0A177CEQ2</accession>
<evidence type="ECO:0000313" key="3">
    <source>
        <dbReference type="Proteomes" id="UP000077069"/>
    </source>
</evidence>
<proteinExistence type="predicted"/>
<feature type="region of interest" description="Disordered" evidence="1">
    <location>
        <begin position="298"/>
        <end position="323"/>
    </location>
</feature>